<dbReference type="SUPFAM" id="SSF52833">
    <property type="entry name" value="Thioredoxin-like"/>
    <property type="match status" value="1"/>
</dbReference>
<protein>
    <recommendedName>
        <fullName evidence="5">Selenoprotein W-related protein</fullName>
    </recommendedName>
</protein>
<reference evidence="3 4" key="1">
    <citation type="submission" date="2014-11" db="EMBL/GenBank/DDBJ databases">
        <authorList>
            <person name="Zhu J."/>
            <person name="Qi W."/>
            <person name="Song R."/>
        </authorList>
    </citation>
    <scope>NUCLEOTIDE SEQUENCE [LARGE SCALE GENOMIC DNA]</scope>
</reference>
<feature type="compositionally biased region" description="Basic and acidic residues" evidence="2">
    <location>
        <begin position="111"/>
        <end position="125"/>
    </location>
</feature>
<dbReference type="VEuPathDB" id="CryptoDB:Vbra_1974"/>
<evidence type="ECO:0000256" key="1">
    <source>
        <dbReference type="ARBA" id="ARBA00023284"/>
    </source>
</evidence>
<evidence type="ECO:0000313" key="3">
    <source>
        <dbReference type="EMBL" id="CEL92764.1"/>
    </source>
</evidence>
<dbReference type="PANTHER" id="PTHR36417">
    <property type="entry name" value="SELENOPROTEIN DOMAIN PROTEIN (AFU_ORTHOLOGUE AFUA_1G05220)"/>
    <property type="match status" value="1"/>
</dbReference>
<dbReference type="InterPro" id="IPR011893">
    <property type="entry name" value="Selenoprotein_Rdx-typ"/>
</dbReference>
<dbReference type="Proteomes" id="UP000041254">
    <property type="component" value="Unassembled WGS sequence"/>
</dbReference>
<dbReference type="EMBL" id="CDMY01000104">
    <property type="protein sequence ID" value="CEL92764.1"/>
    <property type="molecule type" value="Genomic_DNA"/>
</dbReference>
<dbReference type="Pfam" id="PF10262">
    <property type="entry name" value="Rdx"/>
    <property type="match status" value="1"/>
</dbReference>
<dbReference type="OrthoDB" id="60822at2759"/>
<keyword evidence="4" id="KW-1185">Reference proteome</keyword>
<dbReference type="InterPro" id="IPR036249">
    <property type="entry name" value="Thioredoxin-like_sf"/>
</dbReference>
<dbReference type="NCBIfam" id="TIGR02174">
    <property type="entry name" value="CXXU_selWTH"/>
    <property type="match status" value="1"/>
</dbReference>
<organism evidence="3 4">
    <name type="scientific">Vitrella brassicaformis (strain CCMP3155)</name>
    <dbReference type="NCBI Taxonomy" id="1169540"/>
    <lineage>
        <taxon>Eukaryota</taxon>
        <taxon>Sar</taxon>
        <taxon>Alveolata</taxon>
        <taxon>Colpodellida</taxon>
        <taxon>Vitrellaceae</taxon>
        <taxon>Vitrella</taxon>
    </lineage>
</organism>
<sequence>MPEPRIEIEYCVGCRWMLRAAWMAQELLSTFAKDIGEVALIPNNDPPGGVFVIRCNGVIVFSREKGGHFIEAKELKTLIRDVICPDRPLGHSEHHHHHHHSQRDQSGQRNGAEDRCGPCEAKGPD</sequence>
<evidence type="ECO:0000256" key="2">
    <source>
        <dbReference type="SAM" id="MobiDB-lite"/>
    </source>
</evidence>
<dbReference type="AlphaFoldDB" id="A0A0G4EB89"/>
<proteinExistence type="predicted"/>
<gene>
    <name evidence="3" type="ORF">Vbra_1974</name>
</gene>
<feature type="region of interest" description="Disordered" evidence="2">
    <location>
        <begin position="89"/>
        <end position="125"/>
    </location>
</feature>
<evidence type="ECO:0000313" key="4">
    <source>
        <dbReference type="Proteomes" id="UP000041254"/>
    </source>
</evidence>
<name>A0A0G4EB89_VITBC</name>
<accession>A0A0G4EB89</accession>
<dbReference type="InParanoid" id="A0A0G4EB89"/>
<dbReference type="Gene3D" id="3.40.30.10">
    <property type="entry name" value="Glutaredoxin"/>
    <property type="match status" value="1"/>
</dbReference>
<evidence type="ECO:0008006" key="5">
    <source>
        <dbReference type="Google" id="ProtNLM"/>
    </source>
</evidence>
<keyword evidence="1" id="KW-0676">Redox-active center</keyword>
<dbReference type="PANTHER" id="PTHR36417:SF2">
    <property type="entry name" value="SELENOPROTEIN DOMAIN PROTEIN (AFU_ORTHOLOGUE AFUA_1G05220)"/>
    <property type="match status" value="1"/>
</dbReference>
<dbReference type="OMA" id="VIRCNGV"/>